<reference evidence="2" key="2">
    <citation type="submission" date="2016-04" db="EMBL/GenBank/DDBJ databases">
        <title>First Complete Genome Sequence of a Subdivision 6 Acidobacterium.</title>
        <authorList>
            <person name="Huang S."/>
            <person name="Vieira S."/>
            <person name="Bunk B."/>
            <person name="Riedel T."/>
            <person name="Sproeer C."/>
            <person name="Overmann J."/>
        </authorList>
    </citation>
    <scope>NUCLEOTIDE SEQUENCE [LARGE SCALE GENOMIC DNA]</scope>
    <source>
        <strain evidence="2">DSM 100886 HEG_-6_39</strain>
    </source>
</reference>
<dbReference type="OrthoDB" id="7282047at2"/>
<reference evidence="1 2" key="1">
    <citation type="journal article" date="2016" name="Genome Announc.">
        <title>First Complete Genome Sequence of a Subdivision 6 Acidobacterium Strain.</title>
        <authorList>
            <person name="Huang S."/>
            <person name="Vieira S."/>
            <person name="Bunk B."/>
            <person name="Riedel T."/>
            <person name="Sproer C."/>
            <person name="Overmann J."/>
        </authorList>
    </citation>
    <scope>NUCLEOTIDE SEQUENCE [LARGE SCALE GENOMIC DNA]</scope>
    <source>
        <strain evidence="2">DSM 100886 HEG_-6_39</strain>
    </source>
</reference>
<evidence type="ECO:0000313" key="2">
    <source>
        <dbReference type="Proteomes" id="UP000076079"/>
    </source>
</evidence>
<dbReference type="AlphaFoldDB" id="A0A143PI36"/>
<sequence>MTTDPRTRARSVAAAGLVVATAIAFGSAVSAHRLDEYLQATRLDVRPEGVLAAIELTPGAAVAASIITTIDRDADGVLSRAEELTYARAVVASLEVVVDDTMVPLRLDASAFPTLAALRHGEGTIRLQARADRDIVVPGMHHLSFTNGHAPRESVYVANALMPDTAGIVIERQRHSPDQSRLSLDYSVEGASSPRTSSVVMAGLVAAVLLVRMTRARMR</sequence>
<dbReference type="RefSeq" id="WP_110170068.1">
    <property type="nucleotide sequence ID" value="NZ_CP015136.1"/>
</dbReference>
<dbReference type="PATRIC" id="fig|1813736.3.peg.1451"/>
<protein>
    <submittedName>
        <fullName evidence="1">Uncharacterized protein</fullName>
    </submittedName>
</protein>
<dbReference type="KEGG" id="abac:LuPra_01400"/>
<dbReference type="EMBL" id="CP015136">
    <property type="protein sequence ID" value="AMY08207.1"/>
    <property type="molecule type" value="Genomic_DNA"/>
</dbReference>
<evidence type="ECO:0000313" key="1">
    <source>
        <dbReference type="EMBL" id="AMY08207.1"/>
    </source>
</evidence>
<dbReference type="Proteomes" id="UP000076079">
    <property type="component" value="Chromosome"/>
</dbReference>
<gene>
    <name evidence="1" type="ORF">LuPra_01400</name>
</gene>
<keyword evidence="2" id="KW-1185">Reference proteome</keyword>
<proteinExistence type="predicted"/>
<name>A0A143PI36_LUTPR</name>
<organism evidence="1 2">
    <name type="scientific">Luteitalea pratensis</name>
    <dbReference type="NCBI Taxonomy" id="1855912"/>
    <lineage>
        <taxon>Bacteria</taxon>
        <taxon>Pseudomonadati</taxon>
        <taxon>Acidobacteriota</taxon>
        <taxon>Vicinamibacteria</taxon>
        <taxon>Vicinamibacterales</taxon>
        <taxon>Vicinamibacteraceae</taxon>
        <taxon>Luteitalea</taxon>
    </lineage>
</organism>
<accession>A0A143PI36</accession>